<dbReference type="RefSeq" id="WP_069634785.1">
    <property type="nucleotide sequence ID" value="NZ_JXKZ01000015.1"/>
</dbReference>
<organism evidence="2 3">
    <name type="scientific">Enterococcus quebecensis</name>
    <dbReference type="NCBI Taxonomy" id="903983"/>
    <lineage>
        <taxon>Bacteria</taxon>
        <taxon>Bacillati</taxon>
        <taxon>Bacillota</taxon>
        <taxon>Bacilli</taxon>
        <taxon>Lactobacillales</taxon>
        <taxon>Enterococcaceae</taxon>
        <taxon>Enterococcus</taxon>
    </lineage>
</organism>
<name>A0A1E5GUI2_9ENTE</name>
<protein>
    <recommendedName>
        <fullName evidence="1">Mga helix-turn-helix domain-containing protein</fullName>
    </recommendedName>
</protein>
<keyword evidence="3" id="KW-1185">Reference proteome</keyword>
<accession>A0A1E5GUI2</accession>
<dbReference type="Pfam" id="PF05043">
    <property type="entry name" value="Mga"/>
    <property type="match status" value="1"/>
</dbReference>
<dbReference type="AlphaFoldDB" id="A0A1E5GUI2"/>
<dbReference type="InterPro" id="IPR007737">
    <property type="entry name" value="Mga_HTH"/>
</dbReference>
<evidence type="ECO:0000259" key="1">
    <source>
        <dbReference type="Pfam" id="PF05043"/>
    </source>
</evidence>
<evidence type="ECO:0000313" key="2">
    <source>
        <dbReference type="EMBL" id="OEG16331.1"/>
    </source>
</evidence>
<evidence type="ECO:0000313" key="3">
    <source>
        <dbReference type="Proteomes" id="UP000094764"/>
    </source>
</evidence>
<comment type="caution">
    <text evidence="2">The sequence shown here is derived from an EMBL/GenBank/DDBJ whole genome shotgun (WGS) entry which is preliminary data.</text>
</comment>
<reference evidence="3" key="1">
    <citation type="submission" date="2016-09" db="EMBL/GenBank/DDBJ databases">
        <authorList>
            <person name="Gulvik C.A."/>
        </authorList>
    </citation>
    <scope>NUCLEOTIDE SEQUENCE [LARGE SCALE GENOMIC DNA]</scope>
    <source>
        <strain evidence="3">LMG 26306</strain>
    </source>
</reference>
<proteinExistence type="predicted"/>
<sequence length="508" mass="60757">MNSINKQKYDLFVFIYFSEENVCIKNITNYFRISATSATRNIREVNEDLLTIFKDDRIKIARKNNLYYLQNKTNKPAAYITDKVRLEYFKDTDQFKIIEALLKKRFHSVKSLANYLHISTPHLYKAIKKINTNLEKFEVNISFQNPSKFSNFTSKKEMNMRIFLYYYYWHFYKGLEWPFKSLLEPNVTKSKILKTFTYSQIQRFNYLTSLSNCRIYSRKQHIKLDDESLIDLTPFKQVNDFSLALVSDTYKIPEQILEEEKVFFNFLTRFYIEDCDDKEQKINIASQFLNASTPLTIYTKKLLKKLFSAYHIDVPKDVWLLSYYNLNTIFLYLKYINLDYSDWYRTRDGLSNQASHNPVLEIVEKKFISYFTNTFTDLPPPFKITDGMIKYVAHYLHYLIDSNLKVEPIKICVQYGRLFYLNDQIKHTINLTFQSKNISYVDTPEKADLIISDSYQGENDTATYFFLYDTNDESNWKAMITTIKKMFYKKVFMTTERLEKKPINEISH</sequence>
<gene>
    <name evidence="2" type="ORF">BCR23_05430</name>
</gene>
<feature type="domain" description="Mga helix-turn-helix" evidence="1">
    <location>
        <begin position="85"/>
        <end position="168"/>
    </location>
</feature>
<dbReference type="EMBL" id="MIKB01000013">
    <property type="protein sequence ID" value="OEG16331.1"/>
    <property type="molecule type" value="Genomic_DNA"/>
</dbReference>
<dbReference type="Proteomes" id="UP000094764">
    <property type="component" value="Unassembled WGS sequence"/>
</dbReference>
<dbReference type="STRING" id="903983.BCR23_05430"/>